<protein>
    <submittedName>
        <fullName evidence="11">ABC transporter ATP-binding protein</fullName>
    </submittedName>
</protein>
<feature type="transmembrane region" description="Helical" evidence="8">
    <location>
        <begin position="21"/>
        <end position="48"/>
    </location>
</feature>
<dbReference type="InterPro" id="IPR027417">
    <property type="entry name" value="P-loop_NTPase"/>
</dbReference>
<dbReference type="GO" id="GO:0140359">
    <property type="term" value="F:ABC-type transporter activity"/>
    <property type="evidence" value="ECO:0007669"/>
    <property type="project" value="InterPro"/>
</dbReference>
<organism evidence="11">
    <name type="scientific">Lacrimispora sp. BS-2</name>
    <dbReference type="NCBI Taxonomy" id="3151850"/>
    <lineage>
        <taxon>Bacteria</taxon>
        <taxon>Bacillati</taxon>
        <taxon>Bacillota</taxon>
        <taxon>Clostridia</taxon>
        <taxon>Lachnospirales</taxon>
        <taxon>Lachnospiraceae</taxon>
        <taxon>Lacrimispora</taxon>
    </lineage>
</organism>
<evidence type="ECO:0000259" key="9">
    <source>
        <dbReference type="PROSITE" id="PS50893"/>
    </source>
</evidence>
<dbReference type="AlphaFoldDB" id="A0AAU7PN07"/>
<dbReference type="GO" id="GO:0034040">
    <property type="term" value="F:ATPase-coupled lipid transmembrane transporter activity"/>
    <property type="evidence" value="ECO:0007669"/>
    <property type="project" value="TreeGrafter"/>
</dbReference>
<evidence type="ECO:0000256" key="8">
    <source>
        <dbReference type="SAM" id="Phobius"/>
    </source>
</evidence>
<keyword evidence="5 11" id="KW-0067">ATP-binding</keyword>
<dbReference type="FunFam" id="3.40.50.300:FF:000287">
    <property type="entry name" value="Multidrug ABC transporter ATP-binding protein"/>
    <property type="match status" value="1"/>
</dbReference>
<proteinExistence type="predicted"/>
<feature type="domain" description="ABC transmembrane type-1" evidence="10">
    <location>
        <begin position="60"/>
        <end position="294"/>
    </location>
</feature>
<dbReference type="InterPro" id="IPR017871">
    <property type="entry name" value="ABC_transporter-like_CS"/>
</dbReference>
<dbReference type="PANTHER" id="PTHR24221">
    <property type="entry name" value="ATP-BINDING CASSETTE SUB-FAMILY B"/>
    <property type="match status" value="1"/>
</dbReference>
<dbReference type="PROSITE" id="PS00211">
    <property type="entry name" value="ABC_TRANSPORTER_1"/>
    <property type="match status" value="1"/>
</dbReference>
<evidence type="ECO:0000256" key="5">
    <source>
        <dbReference type="ARBA" id="ARBA00022840"/>
    </source>
</evidence>
<dbReference type="InterPro" id="IPR011527">
    <property type="entry name" value="ABC1_TM_dom"/>
</dbReference>
<dbReference type="PROSITE" id="PS50929">
    <property type="entry name" value="ABC_TM1F"/>
    <property type="match status" value="1"/>
</dbReference>
<comment type="subcellular location">
    <subcellularLocation>
        <location evidence="1">Cell membrane</location>
        <topology evidence="1">Multi-pass membrane protein</topology>
    </subcellularLocation>
</comment>
<dbReference type="InterPro" id="IPR036640">
    <property type="entry name" value="ABC1_TM_sf"/>
</dbReference>
<dbReference type="GO" id="GO:0005524">
    <property type="term" value="F:ATP binding"/>
    <property type="evidence" value="ECO:0007669"/>
    <property type="project" value="UniProtKB-KW"/>
</dbReference>
<evidence type="ECO:0000259" key="10">
    <source>
        <dbReference type="PROSITE" id="PS50929"/>
    </source>
</evidence>
<dbReference type="RefSeq" id="WP_349944704.1">
    <property type="nucleotide sequence ID" value="NZ_CP157940.1"/>
</dbReference>
<feature type="transmembrane region" description="Helical" evidence="8">
    <location>
        <begin position="148"/>
        <end position="173"/>
    </location>
</feature>
<feature type="domain" description="ABC transporter" evidence="9">
    <location>
        <begin position="337"/>
        <end position="570"/>
    </location>
</feature>
<keyword evidence="4" id="KW-0547">Nucleotide-binding</keyword>
<evidence type="ECO:0000256" key="2">
    <source>
        <dbReference type="ARBA" id="ARBA00022448"/>
    </source>
</evidence>
<keyword evidence="7 8" id="KW-0472">Membrane</keyword>
<keyword evidence="2" id="KW-0813">Transport</keyword>
<evidence type="ECO:0000256" key="6">
    <source>
        <dbReference type="ARBA" id="ARBA00022989"/>
    </source>
</evidence>
<dbReference type="SUPFAM" id="SSF52540">
    <property type="entry name" value="P-loop containing nucleoside triphosphate hydrolases"/>
    <property type="match status" value="1"/>
</dbReference>
<dbReference type="Pfam" id="PF00005">
    <property type="entry name" value="ABC_tran"/>
    <property type="match status" value="1"/>
</dbReference>
<dbReference type="InterPro" id="IPR003439">
    <property type="entry name" value="ABC_transporter-like_ATP-bd"/>
</dbReference>
<sequence length="595" mass="65986">MIALMRRILAVSGDYQGRIKLALVFSFFKSILAKAPIGFAFFTLASFYHGTATAEMCLRIGFALAACLLVQMLFHHIADRLQSAAGFLLFAEKRMELGRHLRKMPMGYFTEGNIGKISSVLSTDMVFIEENCMTVLADMMSYIFAQGIMLLFMLLFNVWLGLAAIGVVVILLLTARGLEKEALADSAIRQEQSENLTEAVLDFTEGIGIIKAYNLMGEKSKALSDNFRETCRTSIAFEENHAPWQRRLNILYGFGAAAIITLSMYLNSRGLLDVTFLVGIMLFVFDLFGPLKALYGQSARLTVMNSCMDRIEAVFREPELPDNGTDIIPEAGDIPEVQFQHVSFAYGEKEVLHDISFDLSKNQMLALVGPSGGGKSTIASLLTRFWDVNSGKVLIRGKDVREVSLSELMDHISMVFQRVYLFQDTIYNNISMGRPAASRDEVIEAAKKARCYDFIMALPLGFDTVVGQGGATLSGGEKQRISIARCILKDAPIVILDEATASVDADNESYIQQAISELCAGKTLLVIAHRLNTIRHADKILVISDGRIAQQGTHEELIQKGGIYKNFVTARENNRGWSRRNSHICIQKIGREELS</sequence>
<dbReference type="InterPro" id="IPR003593">
    <property type="entry name" value="AAA+_ATPase"/>
</dbReference>
<dbReference type="Pfam" id="PF00664">
    <property type="entry name" value="ABC_membrane"/>
    <property type="match status" value="1"/>
</dbReference>
<dbReference type="Gene3D" id="3.40.50.300">
    <property type="entry name" value="P-loop containing nucleotide triphosphate hydrolases"/>
    <property type="match status" value="1"/>
</dbReference>
<dbReference type="GO" id="GO:0016887">
    <property type="term" value="F:ATP hydrolysis activity"/>
    <property type="evidence" value="ECO:0007669"/>
    <property type="project" value="InterPro"/>
</dbReference>
<feature type="transmembrane region" description="Helical" evidence="8">
    <location>
        <begin position="60"/>
        <end position="78"/>
    </location>
</feature>
<dbReference type="PROSITE" id="PS50893">
    <property type="entry name" value="ABC_TRANSPORTER_2"/>
    <property type="match status" value="1"/>
</dbReference>
<evidence type="ECO:0000256" key="3">
    <source>
        <dbReference type="ARBA" id="ARBA00022692"/>
    </source>
</evidence>
<accession>A0AAU7PN07</accession>
<dbReference type="GO" id="GO:0005886">
    <property type="term" value="C:plasma membrane"/>
    <property type="evidence" value="ECO:0007669"/>
    <property type="project" value="UniProtKB-SubCell"/>
</dbReference>
<feature type="transmembrane region" description="Helical" evidence="8">
    <location>
        <begin position="250"/>
        <end position="268"/>
    </location>
</feature>
<dbReference type="EMBL" id="CP157940">
    <property type="protein sequence ID" value="XBS52966.1"/>
    <property type="molecule type" value="Genomic_DNA"/>
</dbReference>
<keyword evidence="6 8" id="KW-1133">Transmembrane helix</keyword>
<dbReference type="SUPFAM" id="SSF90123">
    <property type="entry name" value="ABC transporter transmembrane region"/>
    <property type="match status" value="1"/>
</dbReference>
<evidence type="ECO:0000256" key="7">
    <source>
        <dbReference type="ARBA" id="ARBA00023136"/>
    </source>
</evidence>
<keyword evidence="3 8" id="KW-0812">Transmembrane</keyword>
<dbReference type="PANTHER" id="PTHR24221:SF397">
    <property type="entry name" value="ABC TRANSPORTER, ATP-BINDING TRANSMEMBRANE PROTEIN"/>
    <property type="match status" value="1"/>
</dbReference>
<reference evidence="11" key="1">
    <citation type="submission" date="2024-06" db="EMBL/GenBank/DDBJ databases">
        <title>Lacrimispora cavernae sp. nov., a novel anaerobe isolated from bat guano pile inside a cave.</title>
        <authorList>
            <person name="Miller S.L."/>
            <person name="Lu N."/>
            <person name="King J."/>
            <person name="Sankaranarayanan K."/>
            <person name="Lawson P.A."/>
        </authorList>
    </citation>
    <scope>NUCLEOTIDE SEQUENCE</scope>
    <source>
        <strain evidence="11">BS-2</strain>
    </source>
</reference>
<name>A0AAU7PN07_9FIRM</name>
<dbReference type="SMART" id="SM00382">
    <property type="entry name" value="AAA"/>
    <property type="match status" value="1"/>
</dbReference>
<evidence type="ECO:0000256" key="1">
    <source>
        <dbReference type="ARBA" id="ARBA00004651"/>
    </source>
</evidence>
<dbReference type="Gene3D" id="1.20.1560.10">
    <property type="entry name" value="ABC transporter type 1, transmembrane domain"/>
    <property type="match status" value="1"/>
</dbReference>
<evidence type="ECO:0000256" key="4">
    <source>
        <dbReference type="ARBA" id="ARBA00022741"/>
    </source>
</evidence>
<feature type="transmembrane region" description="Helical" evidence="8">
    <location>
        <begin position="274"/>
        <end position="295"/>
    </location>
</feature>
<gene>
    <name evidence="11" type="ORF">ABFV83_14175</name>
</gene>
<evidence type="ECO:0000313" key="11">
    <source>
        <dbReference type="EMBL" id="XBS52966.1"/>
    </source>
</evidence>
<dbReference type="InterPro" id="IPR039421">
    <property type="entry name" value="Type_1_exporter"/>
</dbReference>